<dbReference type="InterPro" id="IPR039492">
    <property type="entry name" value="TMEM109"/>
</dbReference>
<keyword evidence="1" id="KW-0812">Transmembrane</keyword>
<dbReference type="AlphaFoldDB" id="A0AAQ4P8C2"/>
<sequence>MWGELWWENMRNKTYGPIDMIRALGGGTVSLGGGTVSLGGGTVSLCGHAVSLEGAHVSGSARLFPGRLSASCLPAGGRRGERETHFIATSLFHFLIGTLSLSIMSRRSPRSALLGGLCVLLAAALLSVSGEKDSESRYGSVREAVAELAGEGRTYLGRLAGEQTVRSVHKAFSQVLAAVAGGLSAGLNVLCLNASRLLQAAGVHATLPISEATPDGVVFVAQWLLVTFIGYWLISLVFRCVASALRRALWLLKVGVAVVCFGFILSDRSAGSDAMAVRLAVLVCVCVLLGVGTLGSPDVAGQTARLEKQVKVLETRLREMERRRRTQE</sequence>
<evidence type="ECO:0000313" key="3">
    <source>
        <dbReference type="Proteomes" id="UP000007635"/>
    </source>
</evidence>
<keyword evidence="3" id="KW-1185">Reference proteome</keyword>
<keyword evidence="1" id="KW-0472">Membrane</keyword>
<feature type="transmembrane region" description="Helical" evidence="1">
    <location>
        <begin position="248"/>
        <end position="265"/>
    </location>
</feature>
<reference evidence="2 3" key="1">
    <citation type="journal article" date="2021" name="G3 (Bethesda)">
        <title>Improved contiguity of the threespine stickleback genome using long-read sequencing.</title>
        <authorList>
            <person name="Nath S."/>
            <person name="Shaw D.E."/>
            <person name="White M.A."/>
        </authorList>
    </citation>
    <scope>NUCLEOTIDE SEQUENCE [LARGE SCALE GENOMIC DNA]</scope>
    <source>
        <strain evidence="2 3">Lake Benthic</strain>
    </source>
</reference>
<keyword evidence="1" id="KW-1133">Transmembrane helix</keyword>
<evidence type="ECO:0000313" key="2">
    <source>
        <dbReference type="Ensembl" id="ENSGACP00000034853.1"/>
    </source>
</evidence>
<dbReference type="GO" id="GO:0071480">
    <property type="term" value="P:cellular response to gamma radiation"/>
    <property type="evidence" value="ECO:0007669"/>
    <property type="project" value="InterPro"/>
</dbReference>
<evidence type="ECO:0000256" key="1">
    <source>
        <dbReference type="SAM" id="Phobius"/>
    </source>
</evidence>
<dbReference type="Pfam" id="PF14965">
    <property type="entry name" value="BRI3BP"/>
    <property type="match status" value="1"/>
</dbReference>
<name>A0AAQ4P8C2_GASAC</name>
<feature type="transmembrane region" description="Helical" evidence="1">
    <location>
        <begin position="277"/>
        <end position="295"/>
    </location>
</feature>
<reference evidence="2" key="2">
    <citation type="submission" date="2025-08" db="UniProtKB">
        <authorList>
            <consortium name="Ensembl"/>
        </authorList>
    </citation>
    <scope>IDENTIFICATION</scope>
</reference>
<accession>A0AAQ4P8C2</accession>
<feature type="transmembrane region" description="Helical" evidence="1">
    <location>
        <begin position="111"/>
        <end position="128"/>
    </location>
</feature>
<dbReference type="PANTHER" id="PTHR14550">
    <property type="entry name" value="TRANSMEMBRANE PROTEIN 109"/>
    <property type="match status" value="1"/>
</dbReference>
<evidence type="ECO:0008006" key="4">
    <source>
        <dbReference type="Google" id="ProtNLM"/>
    </source>
</evidence>
<proteinExistence type="predicted"/>
<dbReference type="Ensembl" id="ENSGACT00000034090.1">
    <property type="protein sequence ID" value="ENSGACP00000034853.1"/>
    <property type="gene ID" value="ENSGACG00000016265.2"/>
</dbReference>
<dbReference type="PANTHER" id="PTHR14550:SF2">
    <property type="entry name" value="TRANSMEMBRANE PROTEIN 109"/>
    <property type="match status" value="1"/>
</dbReference>
<feature type="transmembrane region" description="Helical" evidence="1">
    <location>
        <begin position="86"/>
        <end position="105"/>
    </location>
</feature>
<feature type="transmembrane region" description="Helical" evidence="1">
    <location>
        <begin position="218"/>
        <end position="241"/>
    </location>
</feature>
<dbReference type="GeneTree" id="ENSGT00510000052596"/>
<reference evidence="2" key="3">
    <citation type="submission" date="2025-09" db="UniProtKB">
        <authorList>
            <consortium name="Ensembl"/>
        </authorList>
    </citation>
    <scope>IDENTIFICATION</scope>
</reference>
<dbReference type="Proteomes" id="UP000007635">
    <property type="component" value="Chromosome IX"/>
</dbReference>
<dbReference type="GO" id="GO:0042771">
    <property type="term" value="P:intrinsic apoptotic signaling pathway in response to DNA damage by p53 class mediator"/>
    <property type="evidence" value="ECO:0007669"/>
    <property type="project" value="TreeGrafter"/>
</dbReference>
<organism evidence="2 3">
    <name type="scientific">Gasterosteus aculeatus aculeatus</name>
    <name type="common">three-spined stickleback</name>
    <dbReference type="NCBI Taxonomy" id="481459"/>
    <lineage>
        <taxon>Eukaryota</taxon>
        <taxon>Metazoa</taxon>
        <taxon>Chordata</taxon>
        <taxon>Craniata</taxon>
        <taxon>Vertebrata</taxon>
        <taxon>Euteleostomi</taxon>
        <taxon>Actinopterygii</taxon>
        <taxon>Neopterygii</taxon>
        <taxon>Teleostei</taxon>
        <taxon>Neoteleostei</taxon>
        <taxon>Acanthomorphata</taxon>
        <taxon>Eupercaria</taxon>
        <taxon>Perciformes</taxon>
        <taxon>Cottioidei</taxon>
        <taxon>Gasterosteales</taxon>
        <taxon>Gasterosteidae</taxon>
        <taxon>Gasterosteus</taxon>
    </lineage>
</organism>
<protein>
    <recommendedName>
        <fullName evidence="4">Transmembrane protein 109</fullName>
    </recommendedName>
</protein>